<dbReference type="PANTHER" id="PTHR42901">
    <property type="entry name" value="ALCOHOL DEHYDROGENASE"/>
    <property type="match status" value="1"/>
</dbReference>
<dbReference type="InterPro" id="IPR036291">
    <property type="entry name" value="NAD(P)-bd_dom_sf"/>
</dbReference>
<dbReference type="Gene3D" id="3.40.50.720">
    <property type="entry name" value="NAD(P)-binding Rossmann-like Domain"/>
    <property type="match status" value="1"/>
</dbReference>
<proteinExistence type="inferred from homology"/>
<dbReference type="AlphaFoldDB" id="A0A1W2G7E3"/>
<name>A0A1W2G7E3_REIFA</name>
<dbReference type="STRING" id="692418.SAMN04488029_0935"/>
<keyword evidence="5" id="KW-1185">Reference proteome</keyword>
<dbReference type="SUPFAM" id="SSF51735">
    <property type="entry name" value="NAD(P)-binding Rossmann-fold domains"/>
    <property type="match status" value="1"/>
</dbReference>
<evidence type="ECO:0000256" key="3">
    <source>
        <dbReference type="RuleBase" id="RU000363"/>
    </source>
</evidence>
<organism evidence="4 5">
    <name type="scientific">Reichenbachiella faecimaris</name>
    <dbReference type="NCBI Taxonomy" id="692418"/>
    <lineage>
        <taxon>Bacteria</taxon>
        <taxon>Pseudomonadati</taxon>
        <taxon>Bacteroidota</taxon>
        <taxon>Cytophagia</taxon>
        <taxon>Cytophagales</taxon>
        <taxon>Reichenbachiellaceae</taxon>
        <taxon>Reichenbachiella</taxon>
    </lineage>
</organism>
<dbReference type="PRINTS" id="PR00081">
    <property type="entry name" value="GDHRDH"/>
</dbReference>
<dbReference type="PROSITE" id="PS00061">
    <property type="entry name" value="ADH_SHORT"/>
    <property type="match status" value="1"/>
</dbReference>
<dbReference type="Proteomes" id="UP000192472">
    <property type="component" value="Unassembled WGS sequence"/>
</dbReference>
<comment type="similarity">
    <text evidence="1 3">Belongs to the short-chain dehydrogenases/reductases (SDR) family.</text>
</comment>
<dbReference type="InterPro" id="IPR020904">
    <property type="entry name" value="Sc_DH/Rdtase_CS"/>
</dbReference>
<dbReference type="Pfam" id="PF00106">
    <property type="entry name" value="adh_short"/>
    <property type="match status" value="1"/>
</dbReference>
<evidence type="ECO:0000313" key="4">
    <source>
        <dbReference type="EMBL" id="SMD32587.1"/>
    </source>
</evidence>
<sequence length="249" mass="26230">MSEVKINPEGKVALVSGGNRGIGKAIVVELLERGASKVYAGARNPETLVVLKEKYGDRLVPLKLDVTDKDSVAEAVKTASDVDILINNAGVLKFDSILGKDAGENLAFQISVNVQGVISLTNAFVNELKQREVAAIANVSSLAGLANMPVIGTYSVTKAAVHSITQGYRAELAETNVLVSGVYPGAIDTDMTKDMEMGKDTPENVAKAVVDGLIAGLEDIYPDVMSEQLGAGYGTSPKTIEKEFAKYIG</sequence>
<dbReference type="EMBL" id="FWYF01000001">
    <property type="protein sequence ID" value="SMD32587.1"/>
    <property type="molecule type" value="Genomic_DNA"/>
</dbReference>
<dbReference type="OrthoDB" id="5786478at2"/>
<evidence type="ECO:0000313" key="5">
    <source>
        <dbReference type="Proteomes" id="UP000192472"/>
    </source>
</evidence>
<dbReference type="GO" id="GO:0005829">
    <property type="term" value="C:cytosol"/>
    <property type="evidence" value="ECO:0007669"/>
    <property type="project" value="TreeGrafter"/>
</dbReference>
<gene>
    <name evidence="4" type="ORF">SAMN04488029_0935</name>
</gene>
<protein>
    <submittedName>
        <fullName evidence="4">NAD(P)-dependent dehydrogenase, short-chain alcohol dehydrogenase family</fullName>
    </submittedName>
</protein>
<dbReference type="PRINTS" id="PR00080">
    <property type="entry name" value="SDRFAMILY"/>
</dbReference>
<dbReference type="PANTHER" id="PTHR42901:SF1">
    <property type="entry name" value="ALCOHOL DEHYDROGENASE"/>
    <property type="match status" value="1"/>
</dbReference>
<evidence type="ECO:0000256" key="1">
    <source>
        <dbReference type="ARBA" id="ARBA00006484"/>
    </source>
</evidence>
<dbReference type="RefSeq" id="WP_084371240.1">
    <property type="nucleotide sequence ID" value="NZ_FWYF01000001.1"/>
</dbReference>
<accession>A0A1W2G7E3</accession>
<dbReference type="GO" id="GO:0016491">
    <property type="term" value="F:oxidoreductase activity"/>
    <property type="evidence" value="ECO:0007669"/>
    <property type="project" value="UniProtKB-KW"/>
</dbReference>
<keyword evidence="2" id="KW-0560">Oxidoreductase</keyword>
<evidence type="ECO:0000256" key="2">
    <source>
        <dbReference type="ARBA" id="ARBA00023002"/>
    </source>
</evidence>
<reference evidence="4 5" key="1">
    <citation type="submission" date="2017-04" db="EMBL/GenBank/DDBJ databases">
        <authorList>
            <person name="Afonso C.L."/>
            <person name="Miller P.J."/>
            <person name="Scott M.A."/>
            <person name="Spackman E."/>
            <person name="Goraichik I."/>
            <person name="Dimitrov K.M."/>
            <person name="Suarez D.L."/>
            <person name="Swayne D.E."/>
        </authorList>
    </citation>
    <scope>NUCLEOTIDE SEQUENCE [LARGE SCALE GENOMIC DNA]</scope>
    <source>
        <strain evidence="4 5">DSM 26133</strain>
    </source>
</reference>
<dbReference type="InterPro" id="IPR002347">
    <property type="entry name" value="SDR_fam"/>
</dbReference>